<dbReference type="PANTHER" id="PTHR40048">
    <property type="entry name" value="RHAMNOSYL O-METHYLTRANSFERASE"/>
    <property type="match status" value="1"/>
</dbReference>
<feature type="region of interest" description="Disordered" evidence="3">
    <location>
        <begin position="145"/>
        <end position="184"/>
    </location>
</feature>
<feature type="chain" id="PRO_5038526524" description="Class I SAM-dependent methyltransferase" evidence="4">
    <location>
        <begin position="40"/>
        <end position="429"/>
    </location>
</feature>
<dbReference type="GO" id="GO:0032259">
    <property type="term" value="P:methylation"/>
    <property type="evidence" value="ECO:0007669"/>
    <property type="project" value="UniProtKB-KW"/>
</dbReference>
<feature type="region of interest" description="Disordered" evidence="3">
    <location>
        <begin position="1"/>
        <end position="21"/>
    </location>
</feature>
<dbReference type="GO" id="GO:0071770">
    <property type="term" value="P:DIM/DIP cell wall layer assembly"/>
    <property type="evidence" value="ECO:0007669"/>
    <property type="project" value="TreeGrafter"/>
</dbReference>
<keyword evidence="2" id="KW-0808">Transferase</keyword>
<comment type="caution">
    <text evidence="5">The sequence shown here is derived from an EMBL/GenBank/DDBJ whole genome shotgun (WGS) entry which is preliminary data.</text>
</comment>
<evidence type="ECO:0008006" key="7">
    <source>
        <dbReference type="Google" id="ProtNLM"/>
    </source>
</evidence>
<evidence type="ECO:0000256" key="1">
    <source>
        <dbReference type="ARBA" id="ARBA00022603"/>
    </source>
</evidence>
<sequence length="429" mass="44778">MPVEHDRPTGGTPTLGQGPRRRIRSLPTALAALAGLALAALGPVQTAAASGAAPAATGLHISGGKLVEGNGSAFVLRGVSAAHAWYADRTTQSLKDIRALGANSARIVLSTGARWTQNNASDVSNIIGQCKLNKLICILEAHDTAAGSRPGRPPRHAPAATGRGSVRQHGRGPAQRAQPPVPTYAPELEEPMAVEPAPVSERPVHAPPAPVPHPAPQVLAAFEAAKGFMPLDEGLALYAAACRAAALGLPLLEVGTYCGRSTLLLADAARAAGVTAVTVDHHRGSEEQQPGWEYHDPELVDPDPGVGRMDTLPVFRRTLFKAGLEDHVVAVVGRSPQVARLWRAPLGLVFIDGGHTDEHARGDYEGWTPHLAPGGLLVIHDVFPDPADGGRAPYRIYRRALDSGAFAEVAAVRSLRVLRTAEQAAGAAV</sequence>
<organism evidence="5 6">
    <name type="scientific">Streptomyces sulfonofaciens</name>
    <dbReference type="NCBI Taxonomy" id="68272"/>
    <lineage>
        <taxon>Bacteria</taxon>
        <taxon>Bacillati</taxon>
        <taxon>Actinomycetota</taxon>
        <taxon>Actinomycetes</taxon>
        <taxon>Kitasatosporales</taxon>
        <taxon>Streptomycetaceae</taxon>
        <taxon>Streptomyces</taxon>
    </lineage>
</organism>
<proteinExistence type="predicted"/>
<dbReference type="GO" id="GO:0008168">
    <property type="term" value="F:methyltransferase activity"/>
    <property type="evidence" value="ECO:0007669"/>
    <property type="project" value="UniProtKB-KW"/>
</dbReference>
<accession>A0A919GGU8</accession>
<feature type="signal peptide" evidence="4">
    <location>
        <begin position="1"/>
        <end position="39"/>
    </location>
</feature>
<name>A0A919GGU8_9ACTN</name>
<dbReference type="SUPFAM" id="SSF51445">
    <property type="entry name" value="(Trans)glycosidases"/>
    <property type="match status" value="1"/>
</dbReference>
<evidence type="ECO:0000256" key="4">
    <source>
        <dbReference type="SAM" id="SignalP"/>
    </source>
</evidence>
<reference evidence="5" key="1">
    <citation type="journal article" date="2014" name="Int. J. Syst. Evol. Microbiol.">
        <title>Complete genome sequence of Corynebacterium casei LMG S-19264T (=DSM 44701T), isolated from a smear-ripened cheese.</title>
        <authorList>
            <consortium name="US DOE Joint Genome Institute (JGI-PGF)"/>
            <person name="Walter F."/>
            <person name="Albersmeier A."/>
            <person name="Kalinowski J."/>
            <person name="Ruckert C."/>
        </authorList>
    </citation>
    <scope>NUCLEOTIDE SEQUENCE</scope>
    <source>
        <strain evidence="5">JCM 5069</strain>
    </source>
</reference>
<feature type="compositionally biased region" description="Low complexity" evidence="3">
    <location>
        <begin position="9"/>
        <end position="18"/>
    </location>
</feature>
<gene>
    <name evidence="5" type="ORF">GCM10018793_48980</name>
</gene>
<dbReference type="GO" id="GO:0005886">
    <property type="term" value="C:plasma membrane"/>
    <property type="evidence" value="ECO:0007669"/>
    <property type="project" value="TreeGrafter"/>
</dbReference>
<dbReference type="SUPFAM" id="SSF53335">
    <property type="entry name" value="S-adenosyl-L-methionine-dependent methyltransferases"/>
    <property type="match status" value="1"/>
</dbReference>
<keyword evidence="1" id="KW-0489">Methyltransferase</keyword>
<dbReference type="EMBL" id="BNCD01000015">
    <property type="protein sequence ID" value="GHH84488.1"/>
    <property type="molecule type" value="Genomic_DNA"/>
</dbReference>
<protein>
    <recommendedName>
        <fullName evidence="7">Class I SAM-dependent methyltransferase</fullName>
    </recommendedName>
</protein>
<dbReference type="InterPro" id="IPR017853">
    <property type="entry name" value="GH"/>
</dbReference>
<dbReference type="InterPro" id="IPR029063">
    <property type="entry name" value="SAM-dependent_MTases_sf"/>
</dbReference>
<keyword evidence="4" id="KW-0732">Signal</keyword>
<evidence type="ECO:0000256" key="2">
    <source>
        <dbReference type="ARBA" id="ARBA00022679"/>
    </source>
</evidence>
<keyword evidence="6" id="KW-1185">Reference proteome</keyword>
<dbReference type="Proteomes" id="UP000603708">
    <property type="component" value="Unassembled WGS sequence"/>
</dbReference>
<reference evidence="5" key="2">
    <citation type="submission" date="2020-09" db="EMBL/GenBank/DDBJ databases">
        <authorList>
            <person name="Sun Q."/>
            <person name="Ohkuma M."/>
        </authorList>
    </citation>
    <scope>NUCLEOTIDE SEQUENCE</scope>
    <source>
        <strain evidence="5">JCM 5069</strain>
    </source>
</reference>
<dbReference type="PANTHER" id="PTHR40048:SF1">
    <property type="entry name" value="RHAMNOSYL O-METHYLTRANSFERASE"/>
    <property type="match status" value="1"/>
</dbReference>
<dbReference type="Gene3D" id="3.40.50.150">
    <property type="entry name" value="Vaccinia Virus protein VP39"/>
    <property type="match status" value="1"/>
</dbReference>
<evidence type="ECO:0000313" key="6">
    <source>
        <dbReference type="Proteomes" id="UP000603708"/>
    </source>
</evidence>
<dbReference type="AlphaFoldDB" id="A0A919GGU8"/>
<evidence type="ECO:0000313" key="5">
    <source>
        <dbReference type="EMBL" id="GHH84488.1"/>
    </source>
</evidence>
<dbReference type="Gene3D" id="3.20.20.80">
    <property type="entry name" value="Glycosidases"/>
    <property type="match status" value="1"/>
</dbReference>
<evidence type="ECO:0000256" key="3">
    <source>
        <dbReference type="SAM" id="MobiDB-lite"/>
    </source>
</evidence>
<dbReference type="Pfam" id="PF13578">
    <property type="entry name" value="Methyltransf_24"/>
    <property type="match status" value="1"/>
</dbReference>